<evidence type="ECO:0000313" key="4">
    <source>
        <dbReference type="EMBL" id="GAA0457884.1"/>
    </source>
</evidence>
<evidence type="ECO:0008006" key="6">
    <source>
        <dbReference type="Google" id="ProtNLM"/>
    </source>
</evidence>
<comment type="subcellular location">
    <subcellularLocation>
        <location evidence="1">Cell surface</location>
    </subcellularLocation>
</comment>
<keyword evidence="5" id="KW-1185">Reference proteome</keyword>
<keyword evidence="3" id="KW-0812">Transmembrane</keyword>
<dbReference type="NCBIfam" id="TIGR02532">
    <property type="entry name" value="IV_pilin_GFxxxE"/>
    <property type="match status" value="1"/>
</dbReference>
<sequence length="149" mass="17582">MIKNNFNNQGFTLIEILLVLSIVLLITHFSWNAIKLIDQNRAENQFFETFEQDVFYIQQYTLLHQRRLTLLFNSSNSGYIIYENPFNPPLVERKFDENIRLNTSAINNRIVFNTTGSITRPGSFRLIIDENEFLITFPFGKGRYYVTKT</sequence>
<evidence type="ECO:0000256" key="3">
    <source>
        <dbReference type="SAM" id="Phobius"/>
    </source>
</evidence>
<reference evidence="4 5" key="1">
    <citation type="journal article" date="2019" name="Int. J. Syst. Evol. Microbiol.">
        <title>The Global Catalogue of Microorganisms (GCM) 10K type strain sequencing project: providing services to taxonomists for standard genome sequencing and annotation.</title>
        <authorList>
            <consortium name="The Broad Institute Genomics Platform"/>
            <consortium name="The Broad Institute Genome Sequencing Center for Infectious Disease"/>
            <person name="Wu L."/>
            <person name="Ma J."/>
        </authorList>
    </citation>
    <scope>NUCLEOTIDE SEQUENCE [LARGE SCALE GENOMIC DNA]</scope>
    <source>
        <strain evidence="4 5">JCM 14193</strain>
    </source>
</reference>
<proteinExistence type="predicted"/>
<evidence type="ECO:0000313" key="5">
    <source>
        <dbReference type="Proteomes" id="UP001500740"/>
    </source>
</evidence>
<protein>
    <recommendedName>
        <fullName evidence="6">Prepilin-type N-terminal cleavage/methylation domain-containing protein</fullName>
    </recommendedName>
</protein>
<organism evidence="4 5">
    <name type="scientific">Alkalibacillus silvisoli</name>
    <dbReference type="NCBI Taxonomy" id="392823"/>
    <lineage>
        <taxon>Bacteria</taxon>
        <taxon>Bacillati</taxon>
        <taxon>Bacillota</taxon>
        <taxon>Bacilli</taxon>
        <taxon>Bacillales</taxon>
        <taxon>Bacillaceae</taxon>
        <taxon>Alkalibacillus</taxon>
    </lineage>
</organism>
<evidence type="ECO:0000256" key="2">
    <source>
        <dbReference type="ARBA" id="ARBA00023287"/>
    </source>
</evidence>
<accession>A0ABN0ZSX5</accession>
<name>A0ABN0ZSX5_9BACI</name>
<dbReference type="Proteomes" id="UP001500740">
    <property type="component" value="Unassembled WGS sequence"/>
</dbReference>
<dbReference type="EMBL" id="BAAACZ010000009">
    <property type="protein sequence ID" value="GAA0457884.1"/>
    <property type="molecule type" value="Genomic_DNA"/>
</dbReference>
<keyword evidence="2" id="KW-0178">Competence</keyword>
<dbReference type="RefSeq" id="WP_343782337.1">
    <property type="nucleotide sequence ID" value="NZ_BAAACZ010000009.1"/>
</dbReference>
<dbReference type="NCBIfam" id="NF040982">
    <property type="entry name" value="ComGD"/>
    <property type="match status" value="1"/>
</dbReference>
<dbReference type="PIRSF" id="PIRSF021292">
    <property type="entry name" value="Competence_ComGD"/>
    <property type="match status" value="1"/>
</dbReference>
<comment type="caution">
    <text evidence="4">The sequence shown here is derived from an EMBL/GenBank/DDBJ whole genome shotgun (WGS) entry which is preliminary data.</text>
</comment>
<gene>
    <name evidence="4" type="ORF">GCM10008935_11160</name>
</gene>
<dbReference type="Pfam" id="PF07963">
    <property type="entry name" value="N_methyl"/>
    <property type="match status" value="1"/>
</dbReference>
<keyword evidence="3" id="KW-0472">Membrane</keyword>
<evidence type="ECO:0000256" key="1">
    <source>
        <dbReference type="ARBA" id="ARBA00004241"/>
    </source>
</evidence>
<dbReference type="InterPro" id="IPR012902">
    <property type="entry name" value="N_methyl_site"/>
</dbReference>
<keyword evidence="3" id="KW-1133">Transmembrane helix</keyword>
<feature type="transmembrane region" description="Helical" evidence="3">
    <location>
        <begin position="12"/>
        <end position="31"/>
    </location>
</feature>
<dbReference type="InterPro" id="IPR016785">
    <property type="entry name" value="ComGD"/>
</dbReference>